<dbReference type="InParanoid" id="A0A0D0ARC4"/>
<reference evidence="3" key="2">
    <citation type="submission" date="2015-01" db="EMBL/GenBank/DDBJ databases">
        <title>Evolutionary Origins and Diversification of the Mycorrhizal Mutualists.</title>
        <authorList>
            <consortium name="DOE Joint Genome Institute"/>
            <consortium name="Mycorrhizal Genomics Consortium"/>
            <person name="Kohler A."/>
            <person name="Kuo A."/>
            <person name="Nagy L.G."/>
            <person name="Floudas D."/>
            <person name="Copeland A."/>
            <person name="Barry K.W."/>
            <person name="Cichocki N."/>
            <person name="Veneault-Fourrey C."/>
            <person name="LaButti K."/>
            <person name="Lindquist E.A."/>
            <person name="Lipzen A."/>
            <person name="Lundell T."/>
            <person name="Morin E."/>
            <person name="Murat C."/>
            <person name="Riley R."/>
            <person name="Ohm R."/>
            <person name="Sun H."/>
            <person name="Tunlid A."/>
            <person name="Henrissat B."/>
            <person name="Grigoriev I.V."/>
            <person name="Hibbett D.S."/>
            <person name="Martin F."/>
        </authorList>
    </citation>
    <scope>NUCLEOTIDE SEQUENCE [LARGE SCALE GENOMIC DNA]</scope>
    <source>
        <strain evidence="3">UH-Slu-Lm8-n1</strain>
    </source>
</reference>
<gene>
    <name evidence="2" type="ORF">CY34DRAFT_16110</name>
</gene>
<evidence type="ECO:0000256" key="1">
    <source>
        <dbReference type="SAM" id="MobiDB-lite"/>
    </source>
</evidence>
<name>A0A0D0ARC4_9AGAM</name>
<accession>A0A0D0ARC4</accession>
<evidence type="ECO:0000313" key="3">
    <source>
        <dbReference type="Proteomes" id="UP000054485"/>
    </source>
</evidence>
<dbReference type="AlphaFoldDB" id="A0A0D0ARC4"/>
<dbReference type="HOGENOM" id="CLU_991043_0_0_1"/>
<dbReference type="EMBL" id="KN835495">
    <property type="protein sequence ID" value="KIK36832.1"/>
    <property type="molecule type" value="Genomic_DNA"/>
</dbReference>
<protein>
    <submittedName>
        <fullName evidence="2">Uncharacterized protein</fullName>
    </submittedName>
</protein>
<feature type="region of interest" description="Disordered" evidence="1">
    <location>
        <begin position="1"/>
        <end position="57"/>
    </location>
</feature>
<sequence>MAPSIIPSINNTSTSRGLPSFQQESKFASDMKSRKTNQGGPVQTMPSQPHLSPYQIPPPIDPLTSLSTWYTLAPALDQFSNLPLSSSVPSLSLAIGKCKGNSRTKTTLKQSEVAASSQGRDKWVDPKSDLLPTRIMSWKLAMEKADKLLARVHPPSAIWHGFLDSIPNPDEVFSSSTASSHQLNEAMDLFGTELMQLLTWHDIMVTSDTLRVEHICQVLWDLAEHNFHFELLTLDKQMASEAWNADSATWEDMVLCVFNGGAGFVLGSELFLNQRRGLGAL</sequence>
<feature type="compositionally biased region" description="Polar residues" evidence="1">
    <location>
        <begin position="36"/>
        <end position="50"/>
    </location>
</feature>
<feature type="compositionally biased region" description="Low complexity" evidence="1">
    <location>
        <begin position="1"/>
        <end position="15"/>
    </location>
</feature>
<keyword evidence="3" id="KW-1185">Reference proteome</keyword>
<feature type="compositionally biased region" description="Polar residues" evidence="1">
    <location>
        <begin position="16"/>
        <end position="26"/>
    </location>
</feature>
<proteinExistence type="predicted"/>
<organism evidence="2 3">
    <name type="scientific">Suillus luteus UH-Slu-Lm8-n1</name>
    <dbReference type="NCBI Taxonomy" id="930992"/>
    <lineage>
        <taxon>Eukaryota</taxon>
        <taxon>Fungi</taxon>
        <taxon>Dikarya</taxon>
        <taxon>Basidiomycota</taxon>
        <taxon>Agaricomycotina</taxon>
        <taxon>Agaricomycetes</taxon>
        <taxon>Agaricomycetidae</taxon>
        <taxon>Boletales</taxon>
        <taxon>Suillineae</taxon>
        <taxon>Suillaceae</taxon>
        <taxon>Suillus</taxon>
    </lineage>
</organism>
<evidence type="ECO:0000313" key="2">
    <source>
        <dbReference type="EMBL" id="KIK36832.1"/>
    </source>
</evidence>
<reference evidence="2 3" key="1">
    <citation type="submission" date="2014-04" db="EMBL/GenBank/DDBJ databases">
        <authorList>
            <consortium name="DOE Joint Genome Institute"/>
            <person name="Kuo A."/>
            <person name="Ruytinx J."/>
            <person name="Rineau F."/>
            <person name="Colpaert J."/>
            <person name="Kohler A."/>
            <person name="Nagy L.G."/>
            <person name="Floudas D."/>
            <person name="Copeland A."/>
            <person name="Barry K.W."/>
            <person name="Cichocki N."/>
            <person name="Veneault-Fourrey C."/>
            <person name="LaButti K."/>
            <person name="Lindquist E.A."/>
            <person name="Lipzen A."/>
            <person name="Lundell T."/>
            <person name="Morin E."/>
            <person name="Murat C."/>
            <person name="Sun H."/>
            <person name="Tunlid A."/>
            <person name="Henrissat B."/>
            <person name="Grigoriev I.V."/>
            <person name="Hibbett D.S."/>
            <person name="Martin F."/>
            <person name="Nordberg H.P."/>
            <person name="Cantor M.N."/>
            <person name="Hua S.X."/>
        </authorList>
    </citation>
    <scope>NUCLEOTIDE SEQUENCE [LARGE SCALE GENOMIC DNA]</scope>
    <source>
        <strain evidence="2 3">UH-Slu-Lm8-n1</strain>
    </source>
</reference>
<dbReference type="Proteomes" id="UP000054485">
    <property type="component" value="Unassembled WGS sequence"/>
</dbReference>
<dbReference type="OrthoDB" id="2634326at2759"/>